<dbReference type="InterPro" id="IPR023393">
    <property type="entry name" value="START-like_dom_sf"/>
</dbReference>
<dbReference type="CDD" id="cd07812">
    <property type="entry name" value="SRPBCC"/>
    <property type="match status" value="1"/>
</dbReference>
<dbReference type="AlphaFoldDB" id="A0A7T7XP79"/>
<sequence>MTVYQEINLDVSMETAWTFLLNPQNWEQWWSKIKKAKWLYPGRFFPGYVKWENGSQSKVTGFVADSRKSFITLESKFEAISFKLTDTFASGLEFQIAQETKGGASFSDGGTATRKAFQEALHKFKTAVEKK</sequence>
<proteinExistence type="predicted"/>
<name>A0A7T7XP79_9SPIR</name>
<keyword evidence="2" id="KW-1185">Reference proteome</keyword>
<accession>A0A7T7XP79</accession>
<dbReference type="Gene3D" id="3.30.530.20">
    <property type="match status" value="1"/>
</dbReference>
<dbReference type="EMBL" id="CP067089">
    <property type="protein sequence ID" value="QQO09989.1"/>
    <property type="molecule type" value="Genomic_DNA"/>
</dbReference>
<dbReference type="RefSeq" id="WP_215627293.1">
    <property type="nucleotide sequence ID" value="NZ_CP067089.2"/>
</dbReference>
<reference evidence="1" key="1">
    <citation type="submission" date="2021-01" db="EMBL/GenBank/DDBJ databases">
        <title>Description of Breznakiella homolactica.</title>
        <authorList>
            <person name="Song Y."/>
            <person name="Brune A."/>
        </authorList>
    </citation>
    <scope>NUCLEOTIDE SEQUENCE</scope>
    <source>
        <strain evidence="1">RmG30</strain>
    </source>
</reference>
<evidence type="ECO:0000313" key="2">
    <source>
        <dbReference type="Proteomes" id="UP000595917"/>
    </source>
</evidence>
<evidence type="ECO:0000313" key="1">
    <source>
        <dbReference type="EMBL" id="QQO09989.1"/>
    </source>
</evidence>
<gene>
    <name evidence="1" type="ORF">JFL75_03485</name>
</gene>
<organism evidence="1 2">
    <name type="scientific">Breznakiella homolactica</name>
    <dbReference type="NCBI Taxonomy" id="2798577"/>
    <lineage>
        <taxon>Bacteria</taxon>
        <taxon>Pseudomonadati</taxon>
        <taxon>Spirochaetota</taxon>
        <taxon>Spirochaetia</taxon>
        <taxon>Spirochaetales</taxon>
        <taxon>Breznakiellaceae</taxon>
        <taxon>Breznakiella</taxon>
    </lineage>
</organism>
<dbReference type="SUPFAM" id="SSF55961">
    <property type="entry name" value="Bet v1-like"/>
    <property type="match status" value="1"/>
</dbReference>
<dbReference type="KEGG" id="bhc:JFL75_03485"/>
<protein>
    <submittedName>
        <fullName evidence="1">SRPBCC family protein</fullName>
    </submittedName>
</protein>
<dbReference type="Proteomes" id="UP000595917">
    <property type="component" value="Chromosome"/>
</dbReference>